<dbReference type="GO" id="GO:0070979">
    <property type="term" value="P:protein K11-linked ubiquitination"/>
    <property type="evidence" value="ECO:0007669"/>
    <property type="project" value="TreeGrafter"/>
</dbReference>
<dbReference type="SUPFAM" id="SSF75632">
    <property type="entry name" value="Cullin homology domain"/>
    <property type="match status" value="1"/>
</dbReference>
<dbReference type="GO" id="GO:0005680">
    <property type="term" value="C:anaphase-promoting complex"/>
    <property type="evidence" value="ECO:0007669"/>
    <property type="project" value="TreeGrafter"/>
</dbReference>
<dbReference type="AlphaFoldDB" id="B0CXE7"/>
<gene>
    <name evidence="1" type="ORF">LACBIDRAFT_311453</name>
</gene>
<dbReference type="Proteomes" id="UP000001194">
    <property type="component" value="Unassembled WGS sequence"/>
</dbReference>
<dbReference type="STRING" id="486041.B0CXE7"/>
<dbReference type="EMBL" id="DS547094">
    <property type="protein sequence ID" value="EDR12247.1"/>
    <property type="molecule type" value="Genomic_DNA"/>
</dbReference>
<protein>
    <submittedName>
        <fullName evidence="1">Predicted protein</fullName>
    </submittedName>
</protein>
<proteinExistence type="predicted"/>
<dbReference type="InterPro" id="IPR036317">
    <property type="entry name" value="Cullin_homology_sf"/>
</dbReference>
<dbReference type="PANTHER" id="PTHR45957:SF1">
    <property type="entry name" value="ANAPHASE-PROMOTING COMPLEX SUBUNIT 2"/>
    <property type="match status" value="1"/>
</dbReference>
<reference evidence="1 2" key="1">
    <citation type="journal article" date="2008" name="Nature">
        <title>The genome of Laccaria bicolor provides insights into mycorrhizal symbiosis.</title>
        <authorList>
            <person name="Martin F."/>
            <person name="Aerts A."/>
            <person name="Ahren D."/>
            <person name="Brun A."/>
            <person name="Danchin E.G.J."/>
            <person name="Duchaussoy F."/>
            <person name="Gibon J."/>
            <person name="Kohler A."/>
            <person name="Lindquist E."/>
            <person name="Pereda V."/>
            <person name="Salamov A."/>
            <person name="Shapiro H.J."/>
            <person name="Wuyts J."/>
            <person name="Blaudez D."/>
            <person name="Buee M."/>
            <person name="Brokstein P."/>
            <person name="Canbaeck B."/>
            <person name="Cohen D."/>
            <person name="Courty P.E."/>
            <person name="Coutinho P.M."/>
            <person name="Delaruelle C."/>
            <person name="Detter J.C."/>
            <person name="Deveau A."/>
            <person name="DiFazio S."/>
            <person name="Duplessis S."/>
            <person name="Fraissinet-Tachet L."/>
            <person name="Lucic E."/>
            <person name="Frey-Klett P."/>
            <person name="Fourrey C."/>
            <person name="Feussner I."/>
            <person name="Gay G."/>
            <person name="Grimwood J."/>
            <person name="Hoegger P.J."/>
            <person name="Jain P."/>
            <person name="Kilaru S."/>
            <person name="Labbe J."/>
            <person name="Lin Y.C."/>
            <person name="Legue V."/>
            <person name="Le Tacon F."/>
            <person name="Marmeisse R."/>
            <person name="Melayah D."/>
            <person name="Montanini B."/>
            <person name="Muratet M."/>
            <person name="Nehls U."/>
            <person name="Niculita-Hirzel H."/>
            <person name="Oudot-Le Secq M.P."/>
            <person name="Peter M."/>
            <person name="Quesneville H."/>
            <person name="Rajashekar B."/>
            <person name="Reich M."/>
            <person name="Rouhier N."/>
            <person name="Schmutz J."/>
            <person name="Yin T."/>
            <person name="Chalot M."/>
            <person name="Henrissat B."/>
            <person name="Kuees U."/>
            <person name="Lucas S."/>
            <person name="Van de Peer Y."/>
            <person name="Podila G.K."/>
            <person name="Polle A."/>
            <person name="Pukkila P.J."/>
            <person name="Richardson P.M."/>
            <person name="Rouze P."/>
            <person name="Sanders I.R."/>
            <person name="Stajich J.E."/>
            <person name="Tunlid A."/>
            <person name="Tuskan G."/>
            <person name="Grigoriev I.V."/>
        </authorList>
    </citation>
    <scope>NUCLEOTIDE SEQUENCE [LARGE SCALE GENOMIC DNA]</scope>
    <source>
        <strain evidence="2">S238N-H82 / ATCC MYA-4686</strain>
    </source>
</reference>
<dbReference type="RefSeq" id="XP_001876511.1">
    <property type="nucleotide sequence ID" value="XM_001876476.1"/>
</dbReference>
<dbReference type="OrthoDB" id="5581181at2759"/>
<accession>B0CXE7</accession>
<organism evidence="2">
    <name type="scientific">Laccaria bicolor (strain S238N-H82 / ATCC MYA-4686)</name>
    <name type="common">Bicoloured deceiver</name>
    <name type="synonym">Laccaria laccata var. bicolor</name>
    <dbReference type="NCBI Taxonomy" id="486041"/>
    <lineage>
        <taxon>Eukaryota</taxon>
        <taxon>Fungi</taxon>
        <taxon>Dikarya</taxon>
        <taxon>Basidiomycota</taxon>
        <taxon>Agaricomycotina</taxon>
        <taxon>Agaricomycetes</taxon>
        <taxon>Agaricomycetidae</taxon>
        <taxon>Agaricales</taxon>
        <taxon>Agaricineae</taxon>
        <taxon>Hydnangiaceae</taxon>
        <taxon>Laccaria</taxon>
    </lineage>
</organism>
<dbReference type="KEGG" id="lbc:LACBIDRAFT_311453"/>
<sequence length="205" mass="23569">MQKSSTRHLIRRSLPKWILLDTVACALAITTEDERLLSLRHPVHLLPSDFCIQCGSFDQIQPFTFKPIPIEGLFEHLPPPSVTKSERSCCIGEYISEAGESSGTLHRYQNCSRVVARRDENVFEKERRNVEILKIRFGEATLQVCEVMLKDMTDWKRIDGHVQSQKASNVHPTINIFGLRLNQVTWSCQDSSSDCRTYMRKNSVF</sequence>
<dbReference type="PANTHER" id="PTHR45957">
    <property type="entry name" value="ANAPHASE-PROMOTING COMPLEX SUBUNIT 2"/>
    <property type="match status" value="1"/>
</dbReference>
<dbReference type="InterPro" id="IPR044554">
    <property type="entry name" value="ANAPC2"/>
</dbReference>
<evidence type="ECO:0000313" key="2">
    <source>
        <dbReference type="Proteomes" id="UP000001194"/>
    </source>
</evidence>
<dbReference type="InParanoid" id="B0CXE7"/>
<name>B0CXE7_LACBS</name>
<dbReference type="GO" id="GO:0007091">
    <property type="term" value="P:metaphase/anaphase transition of mitotic cell cycle"/>
    <property type="evidence" value="ECO:0007669"/>
    <property type="project" value="TreeGrafter"/>
</dbReference>
<keyword evidence="2" id="KW-1185">Reference proteome</keyword>
<dbReference type="GeneID" id="6072673"/>
<dbReference type="HOGENOM" id="CLU_1337695_0_0_1"/>
<evidence type="ECO:0000313" key="1">
    <source>
        <dbReference type="EMBL" id="EDR12247.1"/>
    </source>
</evidence>